<name>A0A224XZX1_9HEMI</name>
<protein>
    <submittedName>
        <fullName evidence="2">Putative secreted protein</fullName>
    </submittedName>
</protein>
<feature type="signal peptide" evidence="1">
    <location>
        <begin position="1"/>
        <end position="21"/>
    </location>
</feature>
<proteinExistence type="predicted"/>
<dbReference type="EMBL" id="GFTR01000778">
    <property type="protein sequence ID" value="JAW15648.1"/>
    <property type="molecule type" value="Transcribed_RNA"/>
</dbReference>
<accession>A0A224XZX1</accession>
<dbReference type="AlphaFoldDB" id="A0A224XZX1"/>
<organism evidence="2">
    <name type="scientific">Panstrongylus lignarius</name>
    <dbReference type="NCBI Taxonomy" id="156445"/>
    <lineage>
        <taxon>Eukaryota</taxon>
        <taxon>Metazoa</taxon>
        <taxon>Ecdysozoa</taxon>
        <taxon>Arthropoda</taxon>
        <taxon>Hexapoda</taxon>
        <taxon>Insecta</taxon>
        <taxon>Pterygota</taxon>
        <taxon>Neoptera</taxon>
        <taxon>Paraneoptera</taxon>
        <taxon>Hemiptera</taxon>
        <taxon>Heteroptera</taxon>
        <taxon>Panheteroptera</taxon>
        <taxon>Cimicomorpha</taxon>
        <taxon>Reduviidae</taxon>
        <taxon>Triatominae</taxon>
        <taxon>Panstrongylus</taxon>
    </lineage>
</organism>
<feature type="chain" id="PRO_5012849994" evidence="1">
    <location>
        <begin position="22"/>
        <end position="79"/>
    </location>
</feature>
<evidence type="ECO:0000256" key="1">
    <source>
        <dbReference type="SAM" id="SignalP"/>
    </source>
</evidence>
<evidence type="ECO:0000313" key="2">
    <source>
        <dbReference type="EMBL" id="JAW15648.1"/>
    </source>
</evidence>
<keyword evidence="1" id="KW-0732">Signal</keyword>
<sequence>MGFILPLRISWIFISLGLTRSSFVSTNSDLFPNGSTCFESLRPSLESKSLFAGITIKMIEFKFEMYFKVMFLKKLPMSS</sequence>
<reference evidence="2" key="1">
    <citation type="journal article" date="2018" name="PLoS Negl. Trop. Dis.">
        <title>An insight into the salivary gland and fat body transcriptome of Panstrongylus lignarius (Hemiptera: Heteroptera), the main vector of Chagas disease in Peru.</title>
        <authorList>
            <person name="Nevoa J.C."/>
            <person name="Mendes M.T."/>
            <person name="da Silva M.V."/>
            <person name="Soares S.C."/>
            <person name="Oliveira C.J.F."/>
            <person name="Ribeiro J.M.C."/>
        </authorList>
    </citation>
    <scope>NUCLEOTIDE SEQUENCE</scope>
</reference>